<organism evidence="11 12">
    <name type="scientific">Globodera rostochiensis</name>
    <name type="common">Golden nematode worm</name>
    <name type="synonym">Heterodera rostochiensis</name>
    <dbReference type="NCBI Taxonomy" id="31243"/>
    <lineage>
        <taxon>Eukaryota</taxon>
        <taxon>Metazoa</taxon>
        <taxon>Ecdysozoa</taxon>
        <taxon>Nematoda</taxon>
        <taxon>Chromadorea</taxon>
        <taxon>Rhabditida</taxon>
        <taxon>Tylenchina</taxon>
        <taxon>Tylenchomorpha</taxon>
        <taxon>Tylenchoidea</taxon>
        <taxon>Heteroderidae</taxon>
        <taxon>Heteroderinae</taxon>
        <taxon>Globodera</taxon>
    </lineage>
</organism>
<evidence type="ECO:0000256" key="10">
    <source>
        <dbReference type="SAM" id="Phobius"/>
    </source>
</evidence>
<feature type="transmembrane region" description="Helical" evidence="10">
    <location>
        <begin position="26"/>
        <end position="43"/>
    </location>
</feature>
<comment type="similarity">
    <text evidence="2">Belongs to the sideroflexin family.</text>
</comment>
<proteinExistence type="inferred from homology"/>
<dbReference type="Proteomes" id="UP000887572">
    <property type="component" value="Unplaced"/>
</dbReference>
<evidence type="ECO:0000313" key="12">
    <source>
        <dbReference type="WBParaSite" id="Gr19_v10_g14697.t1"/>
    </source>
</evidence>
<evidence type="ECO:0000313" key="11">
    <source>
        <dbReference type="Proteomes" id="UP000887572"/>
    </source>
</evidence>
<comment type="catalytic activity">
    <reaction evidence="9">
        <text>L-serine(in) = L-serine(out)</text>
        <dbReference type="Rhea" id="RHEA:35031"/>
        <dbReference type="ChEBI" id="CHEBI:33384"/>
    </reaction>
</comment>
<keyword evidence="11" id="KW-1185">Reference proteome</keyword>
<dbReference type="PANTHER" id="PTHR11153">
    <property type="entry name" value="SIDEROFLEXIN"/>
    <property type="match status" value="1"/>
</dbReference>
<keyword evidence="5" id="KW-0029">Amino-acid transport</keyword>
<name>A0A914H7D7_GLORO</name>
<evidence type="ECO:0000256" key="8">
    <source>
        <dbReference type="ARBA" id="ARBA00023136"/>
    </source>
</evidence>
<keyword evidence="8 10" id="KW-0472">Membrane</keyword>
<dbReference type="GO" id="GO:0015075">
    <property type="term" value="F:monoatomic ion transmembrane transporter activity"/>
    <property type="evidence" value="ECO:0007669"/>
    <property type="project" value="InterPro"/>
</dbReference>
<dbReference type="GO" id="GO:0140300">
    <property type="term" value="P:serine import into mitochondrion"/>
    <property type="evidence" value="ECO:0007669"/>
    <property type="project" value="TreeGrafter"/>
</dbReference>
<comment type="subcellular location">
    <subcellularLocation>
        <location evidence="1">Mitochondrion membrane</location>
        <topology evidence="1">Multi-pass membrane protein</topology>
    </subcellularLocation>
</comment>
<dbReference type="WBParaSite" id="Gr19_v10_g14697.t1">
    <property type="protein sequence ID" value="Gr19_v10_g14697.t1"/>
    <property type="gene ID" value="Gr19_v10_g14697"/>
</dbReference>
<evidence type="ECO:0000256" key="5">
    <source>
        <dbReference type="ARBA" id="ARBA00022970"/>
    </source>
</evidence>
<dbReference type="AlphaFoldDB" id="A0A914H7D7"/>
<keyword evidence="3" id="KW-0813">Transport</keyword>
<keyword evidence="4 10" id="KW-0812">Transmembrane</keyword>
<dbReference type="Pfam" id="PF03820">
    <property type="entry name" value="SFXNs"/>
    <property type="match status" value="1"/>
</dbReference>
<keyword evidence="6 10" id="KW-1133">Transmembrane helix</keyword>
<evidence type="ECO:0000256" key="9">
    <source>
        <dbReference type="ARBA" id="ARBA00036416"/>
    </source>
</evidence>
<evidence type="ECO:0000256" key="4">
    <source>
        <dbReference type="ARBA" id="ARBA00022692"/>
    </source>
</evidence>
<keyword evidence="7" id="KW-0496">Mitochondrion</keyword>
<dbReference type="GO" id="GO:0005743">
    <property type="term" value="C:mitochondrial inner membrane"/>
    <property type="evidence" value="ECO:0007669"/>
    <property type="project" value="TreeGrafter"/>
</dbReference>
<dbReference type="PANTHER" id="PTHR11153:SF20">
    <property type="entry name" value="SIDEROFLEXIN-3"/>
    <property type="match status" value="1"/>
</dbReference>
<protein>
    <submittedName>
        <fullName evidence="12">Uncharacterized protein</fullName>
    </submittedName>
</protein>
<evidence type="ECO:0000256" key="2">
    <source>
        <dbReference type="ARBA" id="ARBA00005974"/>
    </source>
</evidence>
<evidence type="ECO:0000256" key="3">
    <source>
        <dbReference type="ARBA" id="ARBA00022448"/>
    </source>
</evidence>
<feature type="transmembrane region" description="Helical" evidence="10">
    <location>
        <begin position="76"/>
        <end position="97"/>
    </location>
</feature>
<evidence type="ECO:0000256" key="1">
    <source>
        <dbReference type="ARBA" id="ARBA00004225"/>
    </source>
</evidence>
<evidence type="ECO:0000256" key="6">
    <source>
        <dbReference type="ARBA" id="ARBA00022989"/>
    </source>
</evidence>
<dbReference type="InterPro" id="IPR004686">
    <property type="entry name" value="Mtc"/>
</dbReference>
<accession>A0A914H7D7</accession>
<reference evidence="12" key="1">
    <citation type="submission" date="2022-11" db="UniProtKB">
        <authorList>
            <consortium name="WormBaseParasite"/>
        </authorList>
    </citation>
    <scope>IDENTIFICATION</scope>
</reference>
<sequence length="141" mass="15465">MLSKDDNRLASVFAFIGGTTSHGEKTVLLLLLLAIFLVPFAFGTETSDVWEGLEVIAMHILTDARRTRALMVLSPVLQTALCGLILTFSTPLCCALFPQLSSVKVAQLEPELKNRIYQQYTGAGDDDTQTVPELVFYNKGL</sequence>
<evidence type="ECO:0000256" key="7">
    <source>
        <dbReference type="ARBA" id="ARBA00023128"/>
    </source>
</evidence>